<protein>
    <submittedName>
        <fullName evidence="6">Chaperone protein HscC</fullName>
    </submittedName>
</protein>
<dbReference type="Proteomes" id="UP000199754">
    <property type="component" value="Chromosome"/>
</dbReference>
<dbReference type="PROSITE" id="PS01036">
    <property type="entry name" value="HSP70_3"/>
    <property type="match status" value="1"/>
</dbReference>
<dbReference type="PRINTS" id="PR00301">
    <property type="entry name" value="HEATSHOCK70"/>
</dbReference>
<dbReference type="GO" id="GO:0005524">
    <property type="term" value="F:ATP binding"/>
    <property type="evidence" value="ECO:0007669"/>
    <property type="project" value="UniProtKB-KW"/>
</dbReference>
<evidence type="ECO:0000313" key="7">
    <source>
        <dbReference type="Proteomes" id="UP000199754"/>
    </source>
</evidence>
<dbReference type="KEGG" id="spse:SULPSESMR1_02878"/>
<dbReference type="Gene3D" id="3.30.420.40">
    <property type="match status" value="2"/>
</dbReference>
<keyword evidence="3 5" id="KW-0067">ATP-binding</keyword>
<dbReference type="Pfam" id="PF00012">
    <property type="entry name" value="HSP70"/>
    <property type="match status" value="2"/>
</dbReference>
<evidence type="ECO:0000313" key="6">
    <source>
        <dbReference type="EMBL" id="ASM73659.1"/>
    </source>
</evidence>
<dbReference type="Gene3D" id="2.60.34.10">
    <property type="entry name" value="Substrate Binding Domain Of DNAk, Chain A, domain 1"/>
    <property type="match status" value="1"/>
</dbReference>
<comment type="similarity">
    <text evidence="1 5">Belongs to the heat shock protein 70 family.</text>
</comment>
<dbReference type="Gene3D" id="3.90.640.10">
    <property type="entry name" value="Actin, Chain A, domain 4"/>
    <property type="match status" value="1"/>
</dbReference>
<dbReference type="PROSITE" id="PS00297">
    <property type="entry name" value="HSP70_1"/>
    <property type="match status" value="1"/>
</dbReference>
<keyword evidence="4" id="KW-0143">Chaperone</keyword>
<proteinExistence type="inferred from homology"/>
<dbReference type="STRING" id="1402135.SAMN05444149_104520"/>
<sequence length="567" mass="61959">MTQPIIGIDLGTTNSLIAVFEDGAPRLLVNALGHRLTPSVVSIDGDNVLVGEAARDRQTTHPKDTAAAFKRAMGTKTTFRLGRKTLRAEELSALVLRKLKDDAEAALGQTIRDVIVSVPAYFNQGQRQATMAACAMADLNAVRLVNEPTAAALAYGLQDRDGESQFLVFDLGGGTFDVTVLEHFDGVMEVKASSGDAFLGGDDFSEALAKAMADKTGTPWAKLGKDTQQQLRLQADVAKRHLSGKDNFAAKLKLDGAHHTITLTRDDFEQAAAPLIKRLHRPIERCFYDTGLDTDALDRVILVGGATRMPMIRQMVARQFRRLPEMSIDPDHAVALGAAVQAALVAEDRALDDVVMTDVSPFSVGIETATKLKNGTVIGGFFQPIIERNTPLPASRERSFSTMDDNQTKLRIDVYQGEAPKVSDNVHLGQFHLDVPKGKAGHEGLFVRITYDPSGLIDVEATSVTTGKKAGVVIRDNVSNLTEADIAKRLKQMQSFKLHPREDEENTAFLARIRRLYEMATGDDRHLLQGMLMNFEGALEGQDPAEISRMRGDMGETLDRIDDYYVS</sequence>
<dbReference type="InterPro" id="IPR029047">
    <property type="entry name" value="HSP70_peptide-bd_sf"/>
</dbReference>
<keyword evidence="2 5" id="KW-0547">Nucleotide-binding</keyword>
<dbReference type="PANTHER" id="PTHR19375">
    <property type="entry name" value="HEAT SHOCK PROTEIN 70KDA"/>
    <property type="match status" value="1"/>
</dbReference>
<dbReference type="GO" id="GO:0140662">
    <property type="term" value="F:ATP-dependent protein folding chaperone"/>
    <property type="evidence" value="ECO:0007669"/>
    <property type="project" value="InterPro"/>
</dbReference>
<dbReference type="FunFam" id="3.30.420.40:FF:000071">
    <property type="entry name" value="Molecular chaperone DnaK"/>
    <property type="match status" value="1"/>
</dbReference>
<dbReference type="SUPFAM" id="SSF100920">
    <property type="entry name" value="Heat shock protein 70kD (HSP70), peptide-binding domain"/>
    <property type="match status" value="1"/>
</dbReference>
<accession>A0A221K3U1</accession>
<dbReference type="AlphaFoldDB" id="A0A221K3U1"/>
<evidence type="ECO:0000256" key="4">
    <source>
        <dbReference type="ARBA" id="ARBA00023186"/>
    </source>
</evidence>
<dbReference type="InterPro" id="IPR013126">
    <property type="entry name" value="Hsp_70_fam"/>
</dbReference>
<dbReference type="OrthoDB" id="9766019at2"/>
<dbReference type="EMBL" id="CP022415">
    <property type="protein sequence ID" value="ASM73659.1"/>
    <property type="molecule type" value="Genomic_DNA"/>
</dbReference>
<dbReference type="SUPFAM" id="SSF53067">
    <property type="entry name" value="Actin-like ATPase domain"/>
    <property type="match status" value="2"/>
</dbReference>
<dbReference type="RefSeq" id="WP_089421410.1">
    <property type="nucleotide sequence ID" value="NZ_CP022415.1"/>
</dbReference>
<dbReference type="InterPro" id="IPR043129">
    <property type="entry name" value="ATPase_NBD"/>
</dbReference>
<gene>
    <name evidence="6" type="primary">hscC</name>
    <name evidence="6" type="ORF">SULPSESMR1_02878</name>
</gene>
<dbReference type="PROSITE" id="PS00329">
    <property type="entry name" value="HSP70_2"/>
    <property type="match status" value="1"/>
</dbReference>
<keyword evidence="7" id="KW-1185">Reference proteome</keyword>
<dbReference type="InterPro" id="IPR018181">
    <property type="entry name" value="Heat_shock_70_CS"/>
</dbReference>
<dbReference type="eggNOG" id="COG0443">
    <property type="taxonomic scope" value="Bacteria"/>
</dbReference>
<evidence type="ECO:0000256" key="5">
    <source>
        <dbReference type="RuleBase" id="RU003322"/>
    </source>
</evidence>
<organism evidence="6 7">
    <name type="scientific">Pseudosulfitobacter pseudonitzschiae</name>
    <dbReference type="NCBI Taxonomy" id="1402135"/>
    <lineage>
        <taxon>Bacteria</taxon>
        <taxon>Pseudomonadati</taxon>
        <taxon>Pseudomonadota</taxon>
        <taxon>Alphaproteobacteria</taxon>
        <taxon>Rhodobacterales</taxon>
        <taxon>Roseobacteraceae</taxon>
        <taxon>Pseudosulfitobacter</taxon>
    </lineage>
</organism>
<name>A0A221K3U1_9RHOB</name>
<reference evidence="6 7" key="1">
    <citation type="submission" date="2017-07" db="EMBL/GenBank/DDBJ databases">
        <title>Genome Sequence of Sulfitobacter pseudonitzschiae Strain SMR1 Isolated from a culture of the Diatom Skeletonema marinoi.</title>
        <authorList>
            <person name="Topel M."/>
            <person name="Pinder M.I.M."/>
            <person name="Johansson O.N."/>
            <person name="Kourtchenko O."/>
            <person name="Godhe A."/>
            <person name="Clarke A.K."/>
        </authorList>
    </citation>
    <scope>NUCLEOTIDE SEQUENCE [LARGE SCALE GENOMIC DNA]</scope>
    <source>
        <strain evidence="6 7">SMR1</strain>
    </source>
</reference>
<evidence type="ECO:0000256" key="1">
    <source>
        <dbReference type="ARBA" id="ARBA00007381"/>
    </source>
</evidence>
<evidence type="ECO:0000256" key="2">
    <source>
        <dbReference type="ARBA" id="ARBA00022741"/>
    </source>
</evidence>
<evidence type="ECO:0000256" key="3">
    <source>
        <dbReference type="ARBA" id="ARBA00022840"/>
    </source>
</evidence>